<feature type="signal peptide" evidence="1">
    <location>
        <begin position="1"/>
        <end position="18"/>
    </location>
</feature>
<dbReference type="AlphaFoldDB" id="A0AAJ7E834"/>
<dbReference type="PROSITE" id="PS51257">
    <property type="entry name" value="PROKAR_LIPOPROTEIN"/>
    <property type="match status" value="1"/>
</dbReference>
<dbReference type="GeneID" id="106117107"/>
<reference evidence="2" key="1">
    <citation type="submission" date="2025-08" db="UniProtKB">
        <authorList>
            <consortium name="RefSeq"/>
        </authorList>
    </citation>
    <scope>IDENTIFICATION</scope>
</reference>
<name>A0AAJ7E834_PAPXU</name>
<sequence length="120" mass="13784">MKMIINLVILGLFALGSCLESTTEHSEKNQTEEEMKNIILKYVENIKDIESQYVINEALSKSISHYLNGKVNVLPLYRISLKIDRNPIKIPWTIPEKPTVGDTGSKLKYEYIEVKTTKEK</sequence>
<organism evidence="2">
    <name type="scientific">Papilio xuthus</name>
    <name type="common">Asian swallowtail butterfly</name>
    <dbReference type="NCBI Taxonomy" id="66420"/>
    <lineage>
        <taxon>Eukaryota</taxon>
        <taxon>Metazoa</taxon>
        <taxon>Ecdysozoa</taxon>
        <taxon>Arthropoda</taxon>
        <taxon>Hexapoda</taxon>
        <taxon>Insecta</taxon>
        <taxon>Pterygota</taxon>
        <taxon>Neoptera</taxon>
        <taxon>Endopterygota</taxon>
        <taxon>Lepidoptera</taxon>
        <taxon>Glossata</taxon>
        <taxon>Ditrysia</taxon>
        <taxon>Papilionoidea</taxon>
        <taxon>Papilionidae</taxon>
        <taxon>Papilioninae</taxon>
        <taxon>Papilio</taxon>
    </lineage>
</organism>
<dbReference type="RefSeq" id="XP_013166635.1">
    <property type="nucleotide sequence ID" value="XM_013311181.1"/>
</dbReference>
<protein>
    <submittedName>
        <fullName evidence="2">Uncharacterized protein LOC106117107</fullName>
    </submittedName>
</protein>
<dbReference type="Proteomes" id="UP000694872">
    <property type="component" value="Unplaced"/>
</dbReference>
<accession>A0AAJ7E834</accession>
<evidence type="ECO:0000313" key="2">
    <source>
        <dbReference type="RefSeq" id="XP_013166635.1"/>
    </source>
</evidence>
<feature type="chain" id="PRO_5042611444" evidence="1">
    <location>
        <begin position="19"/>
        <end position="120"/>
    </location>
</feature>
<gene>
    <name evidence="2" type="primary">LOC106117107</name>
</gene>
<evidence type="ECO:0000256" key="1">
    <source>
        <dbReference type="SAM" id="SignalP"/>
    </source>
</evidence>
<keyword evidence="1" id="KW-0732">Signal</keyword>
<dbReference type="KEGG" id="pxu:106117107"/>
<proteinExistence type="predicted"/>